<sequence length="360" mass="38493">MSIRHSAPSFAKEPLPAIRGVLHQLTMAALHVQLRARFQADRPQVLARRAGIMAHAAVDGQASLRAMSHYCLEQLMPRVRSLMMQVDAAARLAALPAEVAPGAGLAAQLSDIAANLERARETSRGRARTPHKSAGMIRLSEQRLWAALATELQRLEETDGPMSHASARIEAAAFELAAAIEAFLERDEGMALAQRHDLAQILIRLESQAATTPLSPGEIAGQLGPAAARLPDLVDLCVDLSRAYQPLREARPQIAMVLSIATQTATQSGATRRLEQAMQDLDHLLGGLVSDYRALARSAKRPQGKAAMRRLIAAEASLWHEAARLLAVPLALVPDAPAARPAIQAEAPAGDEHPAIVACA</sequence>
<evidence type="ECO:0000313" key="1">
    <source>
        <dbReference type="EMBL" id="ABL71540.1"/>
    </source>
</evidence>
<accession>A1B7P6</accession>
<reference evidence="2" key="1">
    <citation type="submission" date="2006-12" db="EMBL/GenBank/DDBJ databases">
        <title>Complete sequence of chromosome 2 of Paracoccus denitrificans PD1222.</title>
        <authorList>
            <person name="Copeland A."/>
            <person name="Lucas S."/>
            <person name="Lapidus A."/>
            <person name="Barry K."/>
            <person name="Detter J.C."/>
            <person name="Glavina del Rio T."/>
            <person name="Hammon N."/>
            <person name="Israni S."/>
            <person name="Dalin E."/>
            <person name="Tice H."/>
            <person name="Pitluck S."/>
            <person name="Munk A.C."/>
            <person name="Brettin T."/>
            <person name="Bruce D."/>
            <person name="Han C."/>
            <person name="Tapia R."/>
            <person name="Gilna P."/>
            <person name="Schmutz J."/>
            <person name="Larimer F."/>
            <person name="Land M."/>
            <person name="Hauser L."/>
            <person name="Kyrpides N."/>
            <person name="Lykidis A."/>
            <person name="Spiro S."/>
            <person name="Richardson D.J."/>
            <person name="Moir J.W.B."/>
            <person name="Ferguson S.J."/>
            <person name="van Spanning R.J.M."/>
            <person name="Richardson P."/>
        </authorList>
    </citation>
    <scope>NUCLEOTIDE SEQUENCE [LARGE SCALE GENOMIC DNA]</scope>
    <source>
        <strain evidence="2">Pd 1222</strain>
    </source>
</reference>
<dbReference type="eggNOG" id="ENOG503138H">
    <property type="taxonomic scope" value="Bacteria"/>
</dbReference>
<dbReference type="Proteomes" id="UP000000361">
    <property type="component" value="Chromosome 2"/>
</dbReference>
<keyword evidence="2" id="KW-1185">Reference proteome</keyword>
<name>A1B7P6_PARDP</name>
<evidence type="ECO:0000313" key="2">
    <source>
        <dbReference type="Proteomes" id="UP000000361"/>
    </source>
</evidence>
<gene>
    <name evidence="1" type="ordered locus">Pden_3469</name>
</gene>
<proteinExistence type="predicted"/>
<dbReference type="RefSeq" id="WP_011749716.1">
    <property type="nucleotide sequence ID" value="NC_008687.1"/>
</dbReference>
<protein>
    <submittedName>
        <fullName evidence="1">Uncharacterized protein</fullName>
    </submittedName>
</protein>
<dbReference type="HOGENOM" id="CLU_769132_0_0_5"/>
<dbReference type="EMBL" id="CP000490">
    <property type="protein sequence ID" value="ABL71540.1"/>
    <property type="molecule type" value="Genomic_DNA"/>
</dbReference>
<dbReference type="GeneID" id="93453124"/>
<organism evidence="1 2">
    <name type="scientific">Paracoccus denitrificans (strain Pd 1222)</name>
    <dbReference type="NCBI Taxonomy" id="318586"/>
    <lineage>
        <taxon>Bacteria</taxon>
        <taxon>Pseudomonadati</taxon>
        <taxon>Pseudomonadota</taxon>
        <taxon>Alphaproteobacteria</taxon>
        <taxon>Rhodobacterales</taxon>
        <taxon>Paracoccaceae</taxon>
        <taxon>Paracoccus</taxon>
    </lineage>
</organism>
<dbReference type="KEGG" id="pde:Pden_3469"/>
<dbReference type="AlphaFoldDB" id="A1B7P6"/>
<dbReference type="EnsemblBacteria" id="ABL71540">
    <property type="protein sequence ID" value="ABL71540"/>
    <property type="gene ID" value="Pden_3469"/>
</dbReference>
<dbReference type="OrthoDB" id="7763792at2"/>